<accession>A0AA36EEG2</accession>
<dbReference type="PANTHER" id="PTHR11017">
    <property type="entry name" value="LEUCINE-RICH REPEAT-CONTAINING PROTEIN"/>
    <property type="match status" value="1"/>
</dbReference>
<dbReference type="Pfam" id="PF01582">
    <property type="entry name" value="TIR"/>
    <property type="match status" value="2"/>
</dbReference>
<dbReference type="PROSITE" id="PS50104">
    <property type="entry name" value="TIR"/>
    <property type="match status" value="2"/>
</dbReference>
<dbReference type="Gene3D" id="3.80.10.10">
    <property type="entry name" value="Ribonuclease Inhibitor"/>
    <property type="match status" value="2"/>
</dbReference>
<dbReference type="SUPFAM" id="SSF46785">
    <property type="entry name" value="Winged helix' DNA-binding domain"/>
    <property type="match status" value="1"/>
</dbReference>
<dbReference type="GO" id="GO:0043531">
    <property type="term" value="F:ADP binding"/>
    <property type="evidence" value="ECO:0007669"/>
    <property type="project" value="InterPro"/>
</dbReference>
<feature type="domain" description="TIR" evidence="5">
    <location>
        <begin position="1224"/>
        <end position="1384"/>
    </location>
</feature>
<name>A0AA36EEG2_LACSI</name>
<dbReference type="InterPro" id="IPR032675">
    <property type="entry name" value="LRR_dom_sf"/>
</dbReference>
<evidence type="ECO:0000259" key="5">
    <source>
        <dbReference type="PROSITE" id="PS50104"/>
    </source>
</evidence>
<keyword evidence="1" id="KW-0433">Leucine-rich repeat</keyword>
<dbReference type="Gene3D" id="1.10.8.430">
    <property type="entry name" value="Helical domain of apoptotic protease-activating factors"/>
    <property type="match status" value="1"/>
</dbReference>
<dbReference type="InterPro" id="IPR036390">
    <property type="entry name" value="WH_DNA-bd_sf"/>
</dbReference>
<evidence type="ECO:0000256" key="3">
    <source>
        <dbReference type="ARBA" id="ARBA00022821"/>
    </source>
</evidence>
<dbReference type="Proteomes" id="UP001177003">
    <property type="component" value="Chromosome 7"/>
</dbReference>
<gene>
    <name evidence="6" type="ORF">LSALG_LOCUS32494</name>
</gene>
<dbReference type="SUPFAM" id="SSF52200">
    <property type="entry name" value="Toll/Interleukin receptor TIR domain"/>
    <property type="match status" value="2"/>
</dbReference>
<keyword evidence="2" id="KW-0677">Repeat</keyword>
<dbReference type="GO" id="GO:0006952">
    <property type="term" value="P:defense response"/>
    <property type="evidence" value="ECO:0007669"/>
    <property type="project" value="UniProtKB-KW"/>
</dbReference>
<sequence>MANGCSYDVFLSFRGEDTRNSFTDHLYAALVRGGLRVFRDTDEINRGEELKPEIRRAIMESRASVIVLSENYATSTWCLDELWLVIEQRRECNHFVLPVFYHIDPMDVRKQDKSFDIKVQTSTRWTDDNVNRWKAALTEVADLKGMVLSGLETTFLADIVHTIHNKLDFKLVSLPQNLTGMDTRHKDINSWLKQSEEEFLAICGMGGSGKTTLAKYIIDSNWRTFENISFLEDIGSRCKDSRDLCELQEKLLGDILGGKNRKIPSVSHGMCKIEEALQTKKALIVLDDIVEQGQLIALLGNSMINTQSKIIITTRVLNTEEWLGPRSLRCRKYKMKLLDDDESLELLCRHAFRSKIPMEGFEKLTIQAIRYCEGNPLALEVLGSSLFVSADIPKTDNILHWRSTLKLLDREIDSGIQRILRRSYESLPRYSNKELFLHIACFFIGTDLDYVVKILEHDYSALSGIKTLTNRCLLSVSPNKKVMMHRLLQEMGRTIVNEESPKDPAKRSRVWLNTESYDVLRKGKGSETMEGMALDMQMLKEEKNVFKITELMTDSLKNMDNLKLLQLKFVQVTGSYENFSEQLRWLCWIGFHLRTIPSDLFMGNLVALDMSYSCLEVFEPPMILPLLQILNLKDSHKLLEIHNISRLPNLETLILWNCHSLVHVCETIQQLKSLALLNMTGCETLWENSWKMQHTNPLKELKVSTSDERVKGLSTFSLPPSLQRLFLNDCYLESTDSSPLCFSIQSFLQYLNLGNNLFEFLPMYNHLKNLRVLDLTWCLRLKWILCLPSTLAELYVYYCKSLERVTFESCRFTLQEFGYEGCLNLLEIEGFIKLVPLVKLDETDLGHLKWLKEHQNHKVCLVGDDELTKGRSLCIQILYEFNIMSTSLPDINDPNMTPDYISESTSLSFNVPLGPKDRRLKGLNIILKYKTSGEDWAWFTKITTSNGVDLMYNPIVFGKPASGEVGIWLSYWPIGNTLKVGDRVNVSTTVMNGLEILECGVSLVYTHDDDEVVNEILENDMEWVKILGGDYSGFQLRTGAYYLCRRDFFEFIEVGRLTPDWFKILVGDTVDCTEIRGWRKTGRPQQLNQSFIELKTVKCIVHASESEQIYKIGEMSKSSHVGKTLGIPSMISASASKPEDTVDTSKASITETIDFTSSSLKESMKSATRSESSVSESESVEITSSSLLIKEMKAATESGDSPAKDLLGQLPVASSLSTVASPWKKFSCFDVYLSCDYIFTTRFKNHLCDGLVTAGIQISPYSLHFVSGGGYLRNSEARASIVVLSENYASSVRCLDELLLILERRAKLNHFVLPVFYDVEASDVRGHQRLFALRWYQTSSTWKGKVDRWKAALTEVANLPGFHVSRNNETSVIREIVGTVGHKLYPNAFSTPPHPTK</sequence>
<evidence type="ECO:0000256" key="1">
    <source>
        <dbReference type="ARBA" id="ARBA00022614"/>
    </source>
</evidence>
<evidence type="ECO:0000256" key="4">
    <source>
        <dbReference type="ARBA" id="ARBA00023027"/>
    </source>
</evidence>
<dbReference type="SUPFAM" id="SSF52540">
    <property type="entry name" value="P-loop containing nucleoside triphosphate hydrolases"/>
    <property type="match status" value="1"/>
</dbReference>
<dbReference type="InterPro" id="IPR058192">
    <property type="entry name" value="WHD_ROQ1-like"/>
</dbReference>
<dbReference type="GO" id="GO:0007165">
    <property type="term" value="P:signal transduction"/>
    <property type="evidence" value="ECO:0007669"/>
    <property type="project" value="InterPro"/>
</dbReference>
<dbReference type="Pfam" id="PF00931">
    <property type="entry name" value="NB-ARC"/>
    <property type="match status" value="1"/>
</dbReference>
<dbReference type="Pfam" id="PF23282">
    <property type="entry name" value="WHD_ROQ1"/>
    <property type="match status" value="1"/>
</dbReference>
<dbReference type="EMBL" id="OX465083">
    <property type="protein sequence ID" value="CAI9293471.1"/>
    <property type="molecule type" value="Genomic_DNA"/>
</dbReference>
<keyword evidence="3" id="KW-0611">Plant defense</keyword>
<dbReference type="InterPro" id="IPR002182">
    <property type="entry name" value="NB-ARC"/>
</dbReference>
<keyword evidence="7" id="KW-1185">Reference proteome</keyword>
<dbReference type="SUPFAM" id="SSF52058">
    <property type="entry name" value="L domain-like"/>
    <property type="match status" value="1"/>
</dbReference>
<dbReference type="InterPro" id="IPR044974">
    <property type="entry name" value="Disease_R_plants"/>
</dbReference>
<dbReference type="Gene3D" id="3.40.50.300">
    <property type="entry name" value="P-loop containing nucleotide triphosphate hydrolases"/>
    <property type="match status" value="1"/>
</dbReference>
<evidence type="ECO:0000256" key="2">
    <source>
        <dbReference type="ARBA" id="ARBA00022737"/>
    </source>
</evidence>
<dbReference type="Gene3D" id="3.40.50.10140">
    <property type="entry name" value="Toll/interleukin-1 receptor homology (TIR) domain"/>
    <property type="match status" value="2"/>
</dbReference>
<dbReference type="FunFam" id="3.40.50.10140:FF:000007">
    <property type="entry name" value="Disease resistance protein (TIR-NBS-LRR class)"/>
    <property type="match status" value="1"/>
</dbReference>
<feature type="domain" description="TIR" evidence="5">
    <location>
        <begin position="5"/>
        <end position="167"/>
    </location>
</feature>
<dbReference type="InterPro" id="IPR042197">
    <property type="entry name" value="Apaf_helical"/>
</dbReference>
<protein>
    <recommendedName>
        <fullName evidence="5">TIR domain-containing protein</fullName>
    </recommendedName>
</protein>
<keyword evidence="4" id="KW-0520">NAD</keyword>
<dbReference type="SMART" id="SM00255">
    <property type="entry name" value="TIR"/>
    <property type="match status" value="2"/>
</dbReference>
<organism evidence="6 7">
    <name type="scientific">Lactuca saligna</name>
    <name type="common">Willowleaf lettuce</name>
    <dbReference type="NCBI Taxonomy" id="75948"/>
    <lineage>
        <taxon>Eukaryota</taxon>
        <taxon>Viridiplantae</taxon>
        <taxon>Streptophyta</taxon>
        <taxon>Embryophyta</taxon>
        <taxon>Tracheophyta</taxon>
        <taxon>Spermatophyta</taxon>
        <taxon>Magnoliopsida</taxon>
        <taxon>eudicotyledons</taxon>
        <taxon>Gunneridae</taxon>
        <taxon>Pentapetalae</taxon>
        <taxon>asterids</taxon>
        <taxon>campanulids</taxon>
        <taxon>Asterales</taxon>
        <taxon>Asteraceae</taxon>
        <taxon>Cichorioideae</taxon>
        <taxon>Cichorieae</taxon>
        <taxon>Lactucinae</taxon>
        <taxon>Lactuca</taxon>
    </lineage>
</organism>
<evidence type="ECO:0000313" key="6">
    <source>
        <dbReference type="EMBL" id="CAI9293471.1"/>
    </source>
</evidence>
<dbReference type="InterPro" id="IPR000157">
    <property type="entry name" value="TIR_dom"/>
</dbReference>
<reference evidence="6" key="1">
    <citation type="submission" date="2023-04" db="EMBL/GenBank/DDBJ databases">
        <authorList>
            <person name="Vijverberg K."/>
            <person name="Xiong W."/>
            <person name="Schranz E."/>
        </authorList>
    </citation>
    <scope>NUCLEOTIDE SEQUENCE</scope>
</reference>
<dbReference type="PANTHER" id="PTHR11017:SF307">
    <property type="entry name" value="TIR DOMAIN, P-LOOP CONTAINING NUCLEOSIDE TRIPHOSPHATE HYDROLASE"/>
    <property type="match status" value="1"/>
</dbReference>
<dbReference type="PRINTS" id="PR00364">
    <property type="entry name" value="DISEASERSIST"/>
</dbReference>
<dbReference type="InterPro" id="IPR035897">
    <property type="entry name" value="Toll_tir_struct_dom_sf"/>
</dbReference>
<dbReference type="InterPro" id="IPR027417">
    <property type="entry name" value="P-loop_NTPase"/>
</dbReference>
<proteinExistence type="predicted"/>
<evidence type="ECO:0000313" key="7">
    <source>
        <dbReference type="Proteomes" id="UP001177003"/>
    </source>
</evidence>